<dbReference type="RefSeq" id="WP_179920005.1">
    <property type="nucleotide sequence ID" value="NZ_CP058909.1"/>
</dbReference>
<dbReference type="SUPFAM" id="SSF140663">
    <property type="entry name" value="TTHA0068-like"/>
    <property type="match status" value="1"/>
</dbReference>
<protein>
    <submittedName>
        <fullName evidence="2">DUF309 domain-containing protein</fullName>
    </submittedName>
</protein>
<feature type="region of interest" description="Disordered" evidence="1">
    <location>
        <begin position="186"/>
        <end position="206"/>
    </location>
</feature>
<organism evidence="2 3">
    <name type="scientific">Halosimplex pelagicum</name>
    <dbReference type="NCBI Taxonomy" id="869886"/>
    <lineage>
        <taxon>Archaea</taxon>
        <taxon>Methanobacteriati</taxon>
        <taxon>Methanobacteriota</taxon>
        <taxon>Stenosarchaea group</taxon>
        <taxon>Halobacteria</taxon>
        <taxon>Halobacteriales</taxon>
        <taxon>Haloarculaceae</taxon>
        <taxon>Halosimplex</taxon>
    </lineage>
</organism>
<proteinExistence type="predicted"/>
<dbReference type="Gene3D" id="1.10.3450.10">
    <property type="entry name" value="TTHA0068-like"/>
    <property type="match status" value="1"/>
</dbReference>
<dbReference type="InterPro" id="IPR005500">
    <property type="entry name" value="DUF309"/>
</dbReference>
<dbReference type="GeneID" id="56081001"/>
<reference evidence="2 3" key="1">
    <citation type="submission" date="2020-07" db="EMBL/GenBank/DDBJ databases">
        <title>Halosimplex litoreum sp. nov. and Halosimplex rubrum sp. nov., isolated from different salt environments.</title>
        <authorList>
            <person name="Cui H."/>
        </authorList>
    </citation>
    <scope>NUCLEOTIDE SEQUENCE [LARGE SCALE GENOMIC DNA]</scope>
    <source>
        <strain evidence="2 3">R2</strain>
    </source>
</reference>
<dbReference type="PANTHER" id="PTHR34796">
    <property type="entry name" value="EXPRESSED PROTEIN"/>
    <property type="match status" value="1"/>
</dbReference>
<dbReference type="InterPro" id="IPR023203">
    <property type="entry name" value="TTHA0068_sf"/>
</dbReference>
<evidence type="ECO:0000313" key="3">
    <source>
        <dbReference type="Proteomes" id="UP000509346"/>
    </source>
</evidence>
<dbReference type="OrthoDB" id="270022at2157"/>
<dbReference type="AlphaFoldDB" id="A0A7D5T923"/>
<dbReference type="Proteomes" id="UP000509346">
    <property type="component" value="Chromosome"/>
</dbReference>
<evidence type="ECO:0000313" key="2">
    <source>
        <dbReference type="EMBL" id="QLH80173.1"/>
    </source>
</evidence>
<dbReference type="Pfam" id="PF03745">
    <property type="entry name" value="DUF309"/>
    <property type="match status" value="1"/>
</dbReference>
<accession>A0A7D5T923</accession>
<name>A0A7D5T923_9EURY</name>
<evidence type="ECO:0000256" key="1">
    <source>
        <dbReference type="SAM" id="MobiDB-lite"/>
    </source>
</evidence>
<dbReference type="KEGG" id="hpel:HZS54_00390"/>
<gene>
    <name evidence="2" type="ORF">HZS54_00390</name>
</gene>
<sequence length="206" mass="22827">MDAQLRAGVAVYNAGRYHAAHDAWEEEWLALDEGDDERLLHGLIQFTAAVHHARHRNWSGATGLAASAGEYLADLPADYRGVNVGRVREYLAALERDPERIERAPAPALTYEGGPLALADLDFESSAVAAEVLAEELGYDEGVIERAVEFARADLESGDEGSQFVTFVLDFVRDPDSRPIVAQRLSEHVDRREHRESDVDGLFDER</sequence>
<dbReference type="PANTHER" id="PTHR34796:SF1">
    <property type="entry name" value="EXPRESSED PROTEIN"/>
    <property type="match status" value="1"/>
</dbReference>
<dbReference type="EMBL" id="CP058909">
    <property type="protein sequence ID" value="QLH80173.1"/>
    <property type="molecule type" value="Genomic_DNA"/>
</dbReference>
<keyword evidence="3" id="KW-1185">Reference proteome</keyword>